<keyword evidence="1" id="KW-0812">Transmembrane</keyword>
<protein>
    <recommendedName>
        <fullName evidence="4">Queuosine transporter QueT</fullName>
    </recommendedName>
</protein>
<reference evidence="2 3" key="1">
    <citation type="journal article" date="2015" name="Genome Announc.">
        <title>Genome Sequence of Lactobacillus curieae CCTCC M 2011381T, a Novel Producer of Gamma-aminobutyric Acid.</title>
        <authorList>
            <person name="Wang Y."/>
            <person name="Wang Y."/>
            <person name="Lang C."/>
            <person name="Wei D."/>
            <person name="Xu P."/>
            <person name="Xie J."/>
        </authorList>
    </citation>
    <scope>NUCLEOTIDE SEQUENCE [LARGE SCALE GENOMIC DNA]</scope>
    <source>
        <strain evidence="2 3">CCTCC M 2011381</strain>
    </source>
</reference>
<accession>A0A1S6QI15</accession>
<dbReference type="InterPro" id="IPR010387">
    <property type="entry name" value="QueT"/>
</dbReference>
<dbReference type="PIRSF" id="PIRSF031501">
    <property type="entry name" value="QueT"/>
    <property type="match status" value="1"/>
</dbReference>
<evidence type="ECO:0000313" key="3">
    <source>
        <dbReference type="Proteomes" id="UP000030361"/>
    </source>
</evidence>
<keyword evidence="1" id="KW-1133">Transmembrane helix</keyword>
<keyword evidence="1" id="KW-0472">Membrane</keyword>
<proteinExistence type="predicted"/>
<gene>
    <name evidence="2" type="ORF">PL11_004550</name>
</gene>
<evidence type="ECO:0000256" key="1">
    <source>
        <dbReference type="SAM" id="Phobius"/>
    </source>
</evidence>
<dbReference type="RefSeq" id="WP_035166660.1">
    <property type="nucleotide sequence ID" value="NZ_CP018906.1"/>
</dbReference>
<dbReference type="OrthoDB" id="1706970at2"/>
<organism evidence="2 3">
    <name type="scientific">Lentilactobacillus curieae</name>
    <dbReference type="NCBI Taxonomy" id="1138822"/>
    <lineage>
        <taxon>Bacteria</taxon>
        <taxon>Bacillati</taxon>
        <taxon>Bacillota</taxon>
        <taxon>Bacilli</taxon>
        <taxon>Lactobacillales</taxon>
        <taxon>Lactobacillaceae</taxon>
        <taxon>Lentilactobacillus</taxon>
    </lineage>
</organism>
<evidence type="ECO:0000313" key="2">
    <source>
        <dbReference type="EMBL" id="AQW21246.1"/>
    </source>
</evidence>
<evidence type="ECO:0008006" key="4">
    <source>
        <dbReference type="Google" id="ProtNLM"/>
    </source>
</evidence>
<feature type="transmembrane region" description="Helical" evidence="1">
    <location>
        <begin position="20"/>
        <end position="39"/>
    </location>
</feature>
<dbReference type="eggNOG" id="COG4708">
    <property type="taxonomic scope" value="Bacteria"/>
</dbReference>
<feature type="transmembrane region" description="Helical" evidence="1">
    <location>
        <begin position="112"/>
        <end position="137"/>
    </location>
</feature>
<dbReference type="KEGG" id="lcu:PL11_004550"/>
<dbReference type="Proteomes" id="UP000030361">
    <property type="component" value="Chromosome"/>
</dbReference>
<dbReference type="EMBL" id="CP018906">
    <property type="protein sequence ID" value="AQW21246.1"/>
    <property type="molecule type" value="Genomic_DNA"/>
</dbReference>
<keyword evidence="3" id="KW-1185">Reference proteome</keyword>
<dbReference type="PANTHER" id="PTHR40044">
    <property type="entry name" value="INTEGRAL MEMBRANE PROTEIN-RELATED"/>
    <property type="match status" value="1"/>
</dbReference>
<sequence length="173" mass="19139">MNSKINFFGIDSLIDIVKAAVVAALYIVLTTTVFAAFSFGPIQFRFAEGLNNLVPFNKRYIVAITLGCFISNMMSSLGPVDMIFGTFETFITLVTIHFVTKKMSSLPLKLVISVLIGTFYMFIIAFEIAFFGSSAFWPTFWSSYLTTGIGEFVTMGIGAVILYFVNMSVDLSK</sequence>
<feature type="transmembrane region" description="Helical" evidence="1">
    <location>
        <begin position="83"/>
        <end position="100"/>
    </location>
</feature>
<dbReference type="Pfam" id="PF06177">
    <property type="entry name" value="QueT"/>
    <property type="match status" value="1"/>
</dbReference>
<feature type="transmembrane region" description="Helical" evidence="1">
    <location>
        <begin position="143"/>
        <end position="165"/>
    </location>
</feature>
<dbReference type="AlphaFoldDB" id="A0A1S6QI15"/>
<dbReference type="PANTHER" id="PTHR40044:SF1">
    <property type="entry name" value="INTEGRAL MEMBRANE PROTEIN"/>
    <property type="match status" value="1"/>
</dbReference>
<name>A0A1S6QI15_9LACO</name>